<evidence type="ECO:0000259" key="1">
    <source>
        <dbReference type="Pfam" id="PF09994"/>
    </source>
</evidence>
<protein>
    <recommendedName>
        <fullName evidence="1">T6SS Phospholipase effector Tle1-like catalytic domain-containing protein</fullName>
    </recommendedName>
</protein>
<feature type="domain" description="T6SS Phospholipase effector Tle1-like catalytic" evidence="1">
    <location>
        <begin position="10"/>
        <end position="280"/>
    </location>
</feature>
<gene>
    <name evidence="2" type="ORF">F9C07_2285634</name>
</gene>
<dbReference type="Proteomes" id="UP000596276">
    <property type="component" value="Chromosome 6"/>
</dbReference>
<evidence type="ECO:0000313" key="2">
    <source>
        <dbReference type="EMBL" id="QRD93388.1"/>
    </source>
</evidence>
<dbReference type="InterPro" id="IPR029058">
    <property type="entry name" value="AB_hydrolase_fold"/>
</dbReference>
<name>A0A7U2R274_ASPFN</name>
<dbReference type="VEuPathDB" id="FungiDB:AFLA_008354"/>
<proteinExistence type="predicted"/>
<dbReference type="VEuPathDB" id="FungiDB:F9C07_2285634"/>
<accession>A0A7U2R274</accession>
<dbReference type="OMA" id="EWIHESV"/>
<dbReference type="InterPro" id="IPR018712">
    <property type="entry name" value="Tle1-like_cat"/>
</dbReference>
<sequence>MSDLPWSERKRLIVCCDGTWQDSTGDSFKPPTNVTRISRAISRDAVTIENDAKKRISQIVYYQKGVGTGNLLGDKLGGGALGLGLSANVRAAYAFLADNYDDGDEIFFFGYSRGAYTARAVAGLVTRFGLLTPRGMDNFTTLYNEFYGRHHKPASELEDKYKDRKRREKVGFREPLPPYTIKIIGVWDTVAFHNNLASRLFGEKLELPNTVLSPDVEYAFQALALDEDRNAYQPVIWHLPKNHGRQELLQVWFSGHHSDIGGGTEEPRLSDIALAWMVAQCTKNMQLGIDLEYFYDHQSTGIQPWATHLVDVNPTKSIFARFFEKFLGHSPRTPLGYPPDEGNLDITNEYIHQSIEERDFKSWPSAVVKGRGTRPYWVLADGKEIKQIDAIQVEHDLKGRIRKVNPNEWDDARNTP</sequence>
<dbReference type="SUPFAM" id="SSF53474">
    <property type="entry name" value="alpha/beta-Hydrolases"/>
    <property type="match status" value="1"/>
</dbReference>
<dbReference type="Gene3D" id="3.40.50.1820">
    <property type="entry name" value="alpha/beta hydrolase"/>
    <property type="match status" value="1"/>
</dbReference>
<dbReference type="EMBL" id="CP044623">
    <property type="protein sequence ID" value="QRD93388.1"/>
    <property type="molecule type" value="Genomic_DNA"/>
</dbReference>
<evidence type="ECO:0000313" key="3">
    <source>
        <dbReference type="Proteomes" id="UP000596276"/>
    </source>
</evidence>
<dbReference type="PANTHER" id="PTHR33840">
    <property type="match status" value="1"/>
</dbReference>
<organism evidence="2 3">
    <name type="scientific">Aspergillus flavus (strain ATCC 200026 / FGSC A1120 / IAM 13836 / NRRL 3357 / JCM 12722 / SRRC 167)</name>
    <dbReference type="NCBI Taxonomy" id="332952"/>
    <lineage>
        <taxon>Eukaryota</taxon>
        <taxon>Fungi</taxon>
        <taxon>Dikarya</taxon>
        <taxon>Ascomycota</taxon>
        <taxon>Pezizomycotina</taxon>
        <taxon>Eurotiomycetes</taxon>
        <taxon>Eurotiomycetidae</taxon>
        <taxon>Eurotiales</taxon>
        <taxon>Aspergillaceae</taxon>
        <taxon>Aspergillus</taxon>
        <taxon>Aspergillus subgen. Circumdati</taxon>
    </lineage>
</organism>
<dbReference type="AlphaFoldDB" id="A0A7U2R274"/>
<reference evidence="3" key="1">
    <citation type="journal article" date="2021" name="G3 (Bethesda)">
        <title>Chromosome assembled and annotated genome sequence of Aspergillus flavus NRRL 3357.</title>
        <authorList>
            <person name="Skerker J.M."/>
            <person name="Pianalto K.M."/>
            <person name="Mondo S.J."/>
            <person name="Yang K."/>
            <person name="Arkin A.P."/>
            <person name="Keller N.P."/>
            <person name="Grigoriev I.V."/>
            <person name="Louise Glass N.L."/>
        </authorList>
    </citation>
    <scope>NUCLEOTIDE SEQUENCE [LARGE SCALE GENOMIC DNA]</scope>
    <source>
        <strain evidence="3">ATCC 200026 / FGSC A1120 / IAM 13836 / NRRL 3357 / JCM 12722 / SRRC 167</strain>
    </source>
</reference>
<dbReference type="PANTHER" id="PTHR33840:SF1">
    <property type="entry name" value="TLE1 PHOSPHOLIPASE DOMAIN-CONTAINING PROTEIN"/>
    <property type="match status" value="1"/>
</dbReference>
<keyword evidence="3" id="KW-1185">Reference proteome</keyword>
<accession>B8NI15</accession>
<dbReference type="Pfam" id="PF09994">
    <property type="entry name" value="T6SS_Tle1-like_cat"/>
    <property type="match status" value="1"/>
</dbReference>